<name>A0A830F8Y1_9EURY</name>
<dbReference type="PRINTS" id="PR00094">
    <property type="entry name" value="ADENYLTKNASE"/>
</dbReference>
<dbReference type="GO" id="GO:0005524">
    <property type="term" value="F:ATP binding"/>
    <property type="evidence" value="ECO:0007669"/>
    <property type="project" value="UniProtKB-UniRule"/>
</dbReference>
<feature type="binding site" evidence="4">
    <location>
        <begin position="84"/>
        <end position="87"/>
    </location>
    <ligand>
        <name>AMP</name>
        <dbReference type="ChEBI" id="CHEBI:456215"/>
    </ligand>
</feature>
<dbReference type="FunFam" id="3.40.50.300:FF:000106">
    <property type="entry name" value="Adenylate kinase mitochondrial"/>
    <property type="match status" value="1"/>
</dbReference>
<dbReference type="InterPro" id="IPR027417">
    <property type="entry name" value="P-loop_NTPase"/>
</dbReference>
<comment type="function">
    <text evidence="4">Catalyzes the reversible transfer of the terminal phosphate group between ATP and AMP. Plays an important role in cellular energy homeostasis and in adenine nucleotide metabolism.</text>
</comment>
<keyword evidence="4 6" id="KW-0067">ATP-binding</keyword>
<dbReference type="InterPro" id="IPR000850">
    <property type="entry name" value="Adenylat/UMP-CMP_kin"/>
</dbReference>
<accession>A0A830F8Y1</accession>
<feature type="binding site" evidence="4">
    <location>
        <begin position="130"/>
        <end position="131"/>
    </location>
    <ligand>
        <name>ATP</name>
        <dbReference type="ChEBI" id="CHEBI:30616"/>
    </ligand>
</feature>
<dbReference type="Pfam" id="PF00406">
    <property type="entry name" value="ADK"/>
    <property type="match status" value="1"/>
</dbReference>
<dbReference type="CDD" id="cd01428">
    <property type="entry name" value="ADK"/>
    <property type="match status" value="1"/>
</dbReference>
<dbReference type="GO" id="GO:0004017">
    <property type="term" value="F:AMP kinase activity"/>
    <property type="evidence" value="ECO:0007669"/>
    <property type="project" value="UniProtKB-UniRule"/>
</dbReference>
<organism evidence="8 9">
    <name type="scientific">Halocalculus aciditolerans</name>
    <dbReference type="NCBI Taxonomy" id="1383812"/>
    <lineage>
        <taxon>Archaea</taxon>
        <taxon>Methanobacteriati</taxon>
        <taxon>Methanobacteriota</taxon>
        <taxon>Stenosarchaea group</taxon>
        <taxon>Halobacteria</taxon>
        <taxon>Halobacteriales</taxon>
        <taxon>Halobacteriaceae</taxon>
        <taxon>Halocalculus</taxon>
    </lineage>
</organism>
<comment type="domain">
    <text evidence="4">Consists of three domains, a large central CORE domain and two small peripheral domains, NMPbind and LID, which undergo movements during catalysis. The LID domain closes over the site of phosphoryl transfer upon ATP binding. Assembling and dissambling the active center during each catalytic cycle provides an effective means to prevent ATP hydrolysis. Some bacteria have evolved a zinc-coordinating structure that stabilizes the LID domain.</text>
</comment>
<keyword evidence="3 4" id="KW-0418">Kinase</keyword>
<evidence type="ECO:0000256" key="4">
    <source>
        <dbReference type="HAMAP-Rule" id="MF_00235"/>
    </source>
</evidence>
<feature type="binding site" evidence="4">
    <location>
        <position position="127"/>
    </location>
    <ligand>
        <name>Zn(2+)</name>
        <dbReference type="ChEBI" id="CHEBI:29105"/>
        <note>structural</note>
    </ligand>
</feature>
<feature type="binding site" evidence="4">
    <location>
        <position position="193"/>
    </location>
    <ligand>
        <name>ATP</name>
        <dbReference type="ChEBI" id="CHEBI:30616"/>
    </ligand>
</feature>
<reference evidence="8" key="2">
    <citation type="submission" date="2020-09" db="EMBL/GenBank/DDBJ databases">
        <authorList>
            <person name="Sun Q."/>
            <person name="Ohkuma M."/>
        </authorList>
    </citation>
    <scope>NUCLEOTIDE SEQUENCE</scope>
    <source>
        <strain evidence="8">JCM 19596</strain>
    </source>
</reference>
<reference evidence="8" key="1">
    <citation type="journal article" date="2014" name="Int. J. Syst. Evol. Microbiol.">
        <title>Complete genome sequence of Corynebacterium casei LMG S-19264T (=DSM 44701T), isolated from a smear-ripened cheese.</title>
        <authorList>
            <consortium name="US DOE Joint Genome Institute (JGI-PGF)"/>
            <person name="Walter F."/>
            <person name="Albersmeier A."/>
            <person name="Kalinowski J."/>
            <person name="Ruckert C."/>
        </authorList>
    </citation>
    <scope>NUCLEOTIDE SEQUENCE</scope>
    <source>
        <strain evidence="8">JCM 19596</strain>
    </source>
</reference>
<feature type="binding site" evidence="4">
    <location>
        <position position="144"/>
    </location>
    <ligand>
        <name>Zn(2+)</name>
        <dbReference type="ChEBI" id="CHEBI:29105"/>
        <note>structural</note>
    </ligand>
</feature>
<dbReference type="PANTHER" id="PTHR23359">
    <property type="entry name" value="NUCLEOTIDE KINASE"/>
    <property type="match status" value="1"/>
</dbReference>
<dbReference type="Pfam" id="PF05191">
    <property type="entry name" value="ADK_lid"/>
    <property type="match status" value="1"/>
</dbReference>
<feature type="binding site" evidence="4">
    <location>
        <begin position="13"/>
        <end position="18"/>
    </location>
    <ligand>
        <name>ATP</name>
        <dbReference type="ChEBI" id="CHEBI:30616"/>
    </ligand>
</feature>
<dbReference type="GO" id="GO:0044209">
    <property type="term" value="P:AMP salvage"/>
    <property type="evidence" value="ECO:0007669"/>
    <property type="project" value="UniProtKB-UniRule"/>
</dbReference>
<evidence type="ECO:0000256" key="5">
    <source>
        <dbReference type="RuleBase" id="RU003330"/>
    </source>
</evidence>
<comment type="catalytic activity">
    <reaction evidence="4 6">
        <text>AMP + ATP = 2 ADP</text>
        <dbReference type="Rhea" id="RHEA:12973"/>
        <dbReference type="ChEBI" id="CHEBI:30616"/>
        <dbReference type="ChEBI" id="CHEBI:456215"/>
        <dbReference type="ChEBI" id="CHEBI:456216"/>
        <dbReference type="EC" id="2.7.4.3"/>
    </reaction>
</comment>
<evidence type="ECO:0000256" key="6">
    <source>
        <dbReference type="RuleBase" id="RU003331"/>
    </source>
</evidence>
<proteinExistence type="inferred from homology"/>
<evidence type="ECO:0000256" key="2">
    <source>
        <dbReference type="ARBA" id="ARBA00022741"/>
    </source>
</evidence>
<evidence type="ECO:0000313" key="9">
    <source>
        <dbReference type="Proteomes" id="UP000607197"/>
    </source>
</evidence>
<evidence type="ECO:0000313" key="8">
    <source>
        <dbReference type="EMBL" id="GGL50905.1"/>
    </source>
</evidence>
<feature type="binding site" evidence="4">
    <location>
        <position position="121"/>
    </location>
    <ligand>
        <name>ATP</name>
        <dbReference type="ChEBI" id="CHEBI:30616"/>
    </ligand>
</feature>
<dbReference type="GO" id="GO:0008270">
    <property type="term" value="F:zinc ion binding"/>
    <property type="evidence" value="ECO:0007669"/>
    <property type="project" value="UniProtKB-UniRule"/>
</dbReference>
<dbReference type="PROSITE" id="PS00113">
    <property type="entry name" value="ADENYLATE_KINASE"/>
    <property type="match status" value="1"/>
</dbReference>
<evidence type="ECO:0000256" key="1">
    <source>
        <dbReference type="ARBA" id="ARBA00022679"/>
    </source>
</evidence>
<dbReference type="UniPathway" id="UPA00588">
    <property type="reaction ID" value="UER00649"/>
</dbReference>
<gene>
    <name evidence="4" type="primary">adk</name>
    <name evidence="8" type="ORF">GCM10009039_06400</name>
</gene>
<protein>
    <recommendedName>
        <fullName evidence="4 6">Adenylate kinase</fullName>
        <shortName evidence="4">AK</shortName>
        <ecNumber evidence="4 6">2.7.4.3</ecNumber>
    </recommendedName>
    <alternativeName>
        <fullName evidence="4">ATP-AMP transphosphorylase</fullName>
    </alternativeName>
    <alternativeName>
        <fullName evidence="4">ATP:AMP phosphotransferase</fullName>
    </alternativeName>
    <alternativeName>
        <fullName evidence="4">Adenylate monophosphate kinase</fullName>
    </alternativeName>
</protein>
<dbReference type="InterPro" id="IPR006259">
    <property type="entry name" value="Adenyl_kin_sub"/>
</dbReference>
<comment type="subunit">
    <text evidence="4 6">Monomer.</text>
</comment>
<dbReference type="OrthoDB" id="31230at2157"/>
<dbReference type="AlphaFoldDB" id="A0A830F8Y1"/>
<keyword evidence="4" id="KW-0545">Nucleotide biosynthesis</keyword>
<keyword evidence="4" id="KW-0862">Zinc</keyword>
<evidence type="ECO:0000259" key="7">
    <source>
        <dbReference type="Pfam" id="PF05191"/>
    </source>
</evidence>
<dbReference type="Gene3D" id="3.40.50.300">
    <property type="entry name" value="P-loop containing nucleotide triphosphate hydrolases"/>
    <property type="match status" value="1"/>
</dbReference>
<feature type="binding site" evidence="4">
    <location>
        <position position="147"/>
    </location>
    <ligand>
        <name>Zn(2+)</name>
        <dbReference type="ChEBI" id="CHEBI:29105"/>
        <note>structural</note>
    </ligand>
</feature>
<dbReference type="InterPro" id="IPR033690">
    <property type="entry name" value="Adenylat_kinase_CS"/>
</dbReference>
<sequence>MSNPHILILGAPGAGKGTQSSRLAEEYDIDHITTGDALRNNKDMETEYGTPRSFMESGELVPDPVVNEIVEAALEQADGFVLDGYPRNESQVEYLSDATDLDVVLYLDVPEEELVRRLAGRRVCDDCGATYHVEFDQPEEEGVCDECGGELVQREDDTEETVRERIRVYEENTEPVIEHYRGTDAFEAVDGDQGPDDVWSDIVDAVERHVE</sequence>
<feature type="binding site" evidence="4">
    <location>
        <position position="165"/>
    </location>
    <ligand>
        <name>AMP</name>
        <dbReference type="ChEBI" id="CHEBI:456215"/>
    </ligand>
</feature>
<feature type="binding site" evidence="4">
    <location>
        <begin position="59"/>
        <end position="61"/>
    </location>
    <ligand>
        <name>AMP</name>
        <dbReference type="ChEBI" id="CHEBI:456215"/>
    </ligand>
</feature>
<feature type="binding site" evidence="4">
    <location>
        <position position="39"/>
    </location>
    <ligand>
        <name>AMP</name>
        <dbReference type="ChEBI" id="CHEBI:456215"/>
    </ligand>
</feature>
<feature type="domain" description="Adenylate kinase active site lid" evidence="7">
    <location>
        <begin position="121"/>
        <end position="156"/>
    </location>
</feature>
<dbReference type="HAMAP" id="MF_00235">
    <property type="entry name" value="Adenylate_kinase_Adk"/>
    <property type="match status" value="1"/>
</dbReference>
<keyword evidence="2 4" id="KW-0547">Nucleotide-binding</keyword>
<evidence type="ECO:0000256" key="3">
    <source>
        <dbReference type="ARBA" id="ARBA00022777"/>
    </source>
</evidence>
<dbReference type="SUPFAM" id="SSF52540">
    <property type="entry name" value="P-loop containing nucleoside triphosphate hydrolases"/>
    <property type="match status" value="1"/>
</dbReference>
<dbReference type="EMBL" id="BMPG01000001">
    <property type="protein sequence ID" value="GGL50905.1"/>
    <property type="molecule type" value="Genomic_DNA"/>
</dbReference>
<feature type="binding site" evidence="4">
    <location>
        <position position="154"/>
    </location>
    <ligand>
        <name>AMP</name>
        <dbReference type="ChEBI" id="CHEBI:456215"/>
    </ligand>
</feature>
<dbReference type="NCBIfam" id="TIGR01351">
    <property type="entry name" value="adk"/>
    <property type="match status" value="1"/>
</dbReference>
<comment type="caution">
    <text evidence="8">The sequence shown here is derived from an EMBL/GenBank/DDBJ whole genome shotgun (WGS) entry which is preliminary data.</text>
</comment>
<dbReference type="RefSeq" id="WP_188975770.1">
    <property type="nucleotide sequence ID" value="NZ_BMPG01000001.1"/>
</dbReference>
<dbReference type="Proteomes" id="UP000607197">
    <property type="component" value="Unassembled WGS sequence"/>
</dbReference>
<dbReference type="InterPro" id="IPR007862">
    <property type="entry name" value="Adenylate_kinase_lid-dom"/>
</dbReference>
<feature type="binding site" evidence="4">
    <location>
        <position position="34"/>
    </location>
    <ligand>
        <name>AMP</name>
        <dbReference type="ChEBI" id="CHEBI:456215"/>
    </ligand>
</feature>
<keyword evidence="4" id="KW-0479">Metal-binding</keyword>
<keyword evidence="1 4" id="KW-0808">Transferase</keyword>
<comment type="subcellular location">
    <subcellularLocation>
        <location evidence="4 6">Cytoplasm</location>
    </subcellularLocation>
</comment>
<comment type="caution">
    <text evidence="4">Lacks conserved residue(s) required for the propagation of feature annotation.</text>
</comment>
<dbReference type="NCBIfam" id="NF011103">
    <property type="entry name" value="PRK14530.1"/>
    <property type="match status" value="1"/>
</dbReference>
<keyword evidence="4" id="KW-0963">Cytoplasm</keyword>
<feature type="region of interest" description="LID" evidence="4">
    <location>
        <begin position="120"/>
        <end position="157"/>
    </location>
</feature>
<feature type="binding site" evidence="4">
    <location>
        <position position="91"/>
    </location>
    <ligand>
        <name>AMP</name>
        <dbReference type="ChEBI" id="CHEBI:456215"/>
    </ligand>
</feature>
<feature type="binding site" evidence="4">
    <location>
        <position position="124"/>
    </location>
    <ligand>
        <name>Zn(2+)</name>
        <dbReference type="ChEBI" id="CHEBI:29105"/>
        <note>structural</note>
    </ligand>
</feature>
<dbReference type="GO" id="GO:0005737">
    <property type="term" value="C:cytoplasm"/>
    <property type="evidence" value="ECO:0007669"/>
    <property type="project" value="UniProtKB-SubCell"/>
</dbReference>
<dbReference type="EC" id="2.7.4.3" evidence="4 6"/>
<comment type="similarity">
    <text evidence="4 5">Belongs to the adenylate kinase family.</text>
</comment>
<keyword evidence="9" id="KW-1185">Reference proteome</keyword>
<comment type="pathway">
    <text evidence="4">Purine metabolism; AMP biosynthesis via salvage pathway; AMP from ADP: step 1/1.</text>
</comment>